<evidence type="ECO:0000256" key="1">
    <source>
        <dbReference type="SAM" id="Phobius"/>
    </source>
</evidence>
<feature type="transmembrane region" description="Helical" evidence="1">
    <location>
        <begin position="72"/>
        <end position="95"/>
    </location>
</feature>
<reference evidence="3" key="1">
    <citation type="journal article" date="2019" name="Int. J. Syst. Evol. Microbiol.">
        <title>The Global Catalogue of Microorganisms (GCM) 10K type strain sequencing project: providing services to taxonomists for standard genome sequencing and annotation.</title>
        <authorList>
            <consortium name="The Broad Institute Genomics Platform"/>
            <consortium name="The Broad Institute Genome Sequencing Center for Infectious Disease"/>
            <person name="Wu L."/>
            <person name="Ma J."/>
        </authorList>
    </citation>
    <scope>NUCLEOTIDE SEQUENCE [LARGE SCALE GENOMIC DNA]</scope>
    <source>
        <strain evidence="3">JCM 32105</strain>
    </source>
</reference>
<organism evidence="2 3">
    <name type="scientific">Nemorincola caseinilytica</name>
    <dbReference type="NCBI Taxonomy" id="2054315"/>
    <lineage>
        <taxon>Bacteria</taxon>
        <taxon>Pseudomonadati</taxon>
        <taxon>Bacteroidota</taxon>
        <taxon>Chitinophagia</taxon>
        <taxon>Chitinophagales</taxon>
        <taxon>Chitinophagaceae</taxon>
        <taxon>Nemorincola</taxon>
    </lineage>
</organism>
<dbReference type="RefSeq" id="WP_345082091.1">
    <property type="nucleotide sequence ID" value="NZ_BAABFA010000011.1"/>
</dbReference>
<dbReference type="Proteomes" id="UP001500067">
    <property type="component" value="Unassembled WGS sequence"/>
</dbReference>
<feature type="transmembrane region" description="Helical" evidence="1">
    <location>
        <begin position="127"/>
        <end position="145"/>
    </location>
</feature>
<evidence type="ECO:0000313" key="2">
    <source>
        <dbReference type="EMBL" id="GAA4465855.1"/>
    </source>
</evidence>
<protein>
    <recommendedName>
        <fullName evidence="4">Glycosyltransferase RgtA/B/C/D-like domain-containing protein</fullName>
    </recommendedName>
</protein>
<sequence length="401" mass="44017">MILAVLVAARLLFIAFMPQVYSKDLYAWLHVIDVLDAGGNPYKDTPVLNWPPFWMQVLFGIGKLAKLTSVSAIHLIQATLVLAEVVTATICYTLITRFFKAASTGVLIAALALNPISILLSCQHCNFDVFAGLWILLFAYCLISYDEDHSAETWLAACFCLGMGIFTKTIPLILSPLLLAGVGRRSITTNIFGSVLLLTPVAIGMGVIYTLAPAGVSEHVLGYRSMGGWYGITGLLNVAGVKGGNEAYGAIAPWLLLLIMLLCAWRVRIRASLLPAQVLVTMLILLVFLPTFGPGYSPPYILWFLPLLPVYYTRATPALRRMMVAGYCIVALTYITEYAFFPSHGAFIKAFYRSDEVSHLCDVMGMSTSQSLIRLPMFLCFVMFFIALLRNRGNVLAAGKK</sequence>
<accession>A0ABP8NE79</accession>
<feature type="transmembrane region" description="Helical" evidence="1">
    <location>
        <begin position="372"/>
        <end position="391"/>
    </location>
</feature>
<feature type="transmembrane region" description="Helical" evidence="1">
    <location>
        <begin position="247"/>
        <end position="265"/>
    </location>
</feature>
<feature type="transmembrane region" description="Helical" evidence="1">
    <location>
        <begin position="151"/>
        <end position="179"/>
    </location>
</feature>
<keyword evidence="3" id="KW-1185">Reference proteome</keyword>
<keyword evidence="1" id="KW-0812">Transmembrane</keyword>
<proteinExistence type="predicted"/>
<name>A0ABP8NE79_9BACT</name>
<feature type="transmembrane region" description="Helical" evidence="1">
    <location>
        <begin position="324"/>
        <end position="341"/>
    </location>
</feature>
<feature type="transmembrane region" description="Helical" evidence="1">
    <location>
        <begin position="295"/>
        <end position="312"/>
    </location>
</feature>
<gene>
    <name evidence="2" type="ORF">GCM10023093_18740</name>
</gene>
<evidence type="ECO:0008006" key="4">
    <source>
        <dbReference type="Google" id="ProtNLM"/>
    </source>
</evidence>
<dbReference type="EMBL" id="BAABFA010000011">
    <property type="protein sequence ID" value="GAA4465855.1"/>
    <property type="molecule type" value="Genomic_DNA"/>
</dbReference>
<evidence type="ECO:0000313" key="3">
    <source>
        <dbReference type="Proteomes" id="UP001500067"/>
    </source>
</evidence>
<feature type="transmembrane region" description="Helical" evidence="1">
    <location>
        <begin position="191"/>
        <end position="212"/>
    </location>
</feature>
<keyword evidence="1" id="KW-0472">Membrane</keyword>
<comment type="caution">
    <text evidence="2">The sequence shown here is derived from an EMBL/GenBank/DDBJ whole genome shotgun (WGS) entry which is preliminary data.</text>
</comment>
<keyword evidence="1" id="KW-1133">Transmembrane helix</keyword>